<evidence type="ECO:0000313" key="3">
    <source>
        <dbReference type="Proteomes" id="UP001152797"/>
    </source>
</evidence>
<evidence type="ECO:0000313" key="2">
    <source>
        <dbReference type="EMBL" id="CAL4794852.1"/>
    </source>
</evidence>
<dbReference type="EMBL" id="CAMXCT020004075">
    <property type="protein sequence ID" value="CAL1160915.1"/>
    <property type="molecule type" value="Genomic_DNA"/>
</dbReference>
<evidence type="ECO:0000313" key="1">
    <source>
        <dbReference type="EMBL" id="CAI4007540.1"/>
    </source>
</evidence>
<reference evidence="1" key="1">
    <citation type="submission" date="2022-10" db="EMBL/GenBank/DDBJ databases">
        <authorList>
            <person name="Chen Y."/>
            <person name="Dougan E. K."/>
            <person name="Chan C."/>
            <person name="Rhodes N."/>
            <person name="Thang M."/>
        </authorList>
    </citation>
    <scope>NUCLEOTIDE SEQUENCE</scope>
</reference>
<dbReference type="AlphaFoldDB" id="A0A9P1GBS9"/>
<name>A0A9P1GBS9_9DINO</name>
<dbReference type="EMBL" id="CAMXCT030004075">
    <property type="protein sequence ID" value="CAL4794852.1"/>
    <property type="molecule type" value="Genomic_DNA"/>
</dbReference>
<comment type="caution">
    <text evidence="1">The sequence shown here is derived from an EMBL/GenBank/DDBJ whole genome shotgun (WGS) entry which is preliminary data.</text>
</comment>
<dbReference type="EMBL" id="CAMXCT010004075">
    <property type="protein sequence ID" value="CAI4007540.1"/>
    <property type="molecule type" value="Genomic_DNA"/>
</dbReference>
<protein>
    <submittedName>
        <fullName evidence="1">Uncharacterized protein</fullName>
    </submittedName>
</protein>
<accession>A0A9P1GBS9</accession>
<reference evidence="2 3" key="2">
    <citation type="submission" date="2024-05" db="EMBL/GenBank/DDBJ databases">
        <authorList>
            <person name="Chen Y."/>
            <person name="Shah S."/>
            <person name="Dougan E. K."/>
            <person name="Thang M."/>
            <person name="Chan C."/>
        </authorList>
    </citation>
    <scope>NUCLEOTIDE SEQUENCE [LARGE SCALE GENOMIC DNA]</scope>
</reference>
<proteinExistence type="predicted"/>
<sequence>MTPDWHEGHQEGFFDNLPPLSKRVPIWHQGDRENQTIGAISPWLGIDNVECEVSAFTYLVKTSHTANCLPSLSSLLSLWAPWDDDLSELVQFHLIVFQWDAYKDILNTIQDDAVNMTDDGNIPAENRHQTFVTIHYLEASDLIDTIGGLNRSLMALRADHEELLERFETYREYTGRIMEYIASRDPAMAGPFGLLLRPEDLAPERTQQGPVDR</sequence>
<gene>
    <name evidence="1" type="ORF">C1SCF055_LOCUS33090</name>
</gene>
<organism evidence="1">
    <name type="scientific">Cladocopium goreaui</name>
    <dbReference type="NCBI Taxonomy" id="2562237"/>
    <lineage>
        <taxon>Eukaryota</taxon>
        <taxon>Sar</taxon>
        <taxon>Alveolata</taxon>
        <taxon>Dinophyceae</taxon>
        <taxon>Suessiales</taxon>
        <taxon>Symbiodiniaceae</taxon>
        <taxon>Cladocopium</taxon>
    </lineage>
</organism>
<keyword evidence="3" id="KW-1185">Reference proteome</keyword>
<dbReference type="Proteomes" id="UP001152797">
    <property type="component" value="Unassembled WGS sequence"/>
</dbReference>